<dbReference type="InterPro" id="IPR006046">
    <property type="entry name" value="Alpha_amylase"/>
</dbReference>
<dbReference type="InterPro" id="IPR006047">
    <property type="entry name" value="GH13_cat_dom"/>
</dbReference>
<dbReference type="GO" id="GO:0005975">
    <property type="term" value="P:carbohydrate metabolic process"/>
    <property type="evidence" value="ECO:0007669"/>
    <property type="project" value="InterPro"/>
</dbReference>
<dbReference type="PANTHER" id="PTHR10357">
    <property type="entry name" value="ALPHA-AMYLASE FAMILY MEMBER"/>
    <property type="match status" value="1"/>
</dbReference>
<dbReference type="SMART" id="SM00642">
    <property type="entry name" value="Aamy"/>
    <property type="match status" value="1"/>
</dbReference>
<feature type="binding site" evidence="12">
    <location>
        <position position="177"/>
    </location>
    <ligand>
        <name>Ca(2+)</name>
        <dbReference type="ChEBI" id="CHEBI:29108"/>
        <label>1</label>
    </ligand>
</feature>
<feature type="binding site" evidence="12">
    <location>
        <position position="212"/>
    </location>
    <ligand>
        <name>Ca(2+)</name>
        <dbReference type="ChEBI" id="CHEBI:29108"/>
        <label>1</label>
    </ligand>
</feature>
<evidence type="ECO:0000256" key="11">
    <source>
        <dbReference type="PIRSR" id="PIRSR001024-2"/>
    </source>
</evidence>
<dbReference type="PRINTS" id="PR00110">
    <property type="entry name" value="ALPHAAMYLASE"/>
</dbReference>
<evidence type="ECO:0000256" key="5">
    <source>
        <dbReference type="ARBA" id="ARBA00022723"/>
    </source>
</evidence>
<evidence type="ECO:0000256" key="13">
    <source>
        <dbReference type="PIRSR" id="PIRSR001024-4"/>
    </source>
</evidence>
<dbReference type="Gene3D" id="3.20.20.80">
    <property type="entry name" value="Glycosidases"/>
    <property type="match status" value="1"/>
</dbReference>
<evidence type="ECO:0000256" key="2">
    <source>
        <dbReference type="ARBA" id="ARBA00001913"/>
    </source>
</evidence>
<evidence type="ECO:0000256" key="4">
    <source>
        <dbReference type="ARBA" id="ARBA00012595"/>
    </source>
</evidence>
<feature type="site" description="Transition state stabilizer" evidence="11">
    <location>
        <position position="298"/>
    </location>
</feature>
<proteinExistence type="inferred from homology"/>
<dbReference type="SUPFAM" id="SSF51445">
    <property type="entry name" value="(Trans)glycosidases"/>
    <property type="match status" value="1"/>
</dbReference>
<evidence type="ECO:0000256" key="16">
    <source>
        <dbReference type="RuleBase" id="RU361134"/>
    </source>
</evidence>
<dbReference type="GO" id="GO:0005509">
    <property type="term" value="F:calcium ion binding"/>
    <property type="evidence" value="ECO:0007669"/>
    <property type="project" value="InterPro"/>
</dbReference>
<keyword evidence="8 16" id="KW-0119">Carbohydrate metabolism</keyword>
<feature type="disulfide bond" evidence="13">
    <location>
        <begin position="157"/>
        <end position="170"/>
    </location>
</feature>
<comment type="catalytic activity">
    <reaction evidence="1 16">
        <text>Endohydrolysis of (1-&gt;4)-alpha-D-glucosidic linkages in polysaccharides containing three or more (1-&gt;4)-alpha-linked D-glucose units.</text>
        <dbReference type="EC" id="3.2.1.1"/>
    </reaction>
</comment>
<keyword evidence="9 16" id="KW-0326">Glycosidase</keyword>
<dbReference type="SUPFAM" id="SSF51011">
    <property type="entry name" value="Glycosyl hydrolase domain"/>
    <property type="match status" value="1"/>
</dbReference>
<dbReference type="GO" id="GO:0004556">
    <property type="term" value="F:alpha-amylase activity"/>
    <property type="evidence" value="ECO:0007669"/>
    <property type="project" value="UniProtKB-UniRule"/>
</dbReference>
<evidence type="ECO:0000256" key="17">
    <source>
        <dbReference type="SAM" id="SignalP"/>
    </source>
</evidence>
<dbReference type="EC" id="3.2.1.1" evidence="4 16"/>
<evidence type="ECO:0000256" key="12">
    <source>
        <dbReference type="PIRSR" id="PIRSR001024-3"/>
    </source>
</evidence>
<dbReference type="InterPro" id="IPR013777">
    <property type="entry name" value="A-amylase-like"/>
</dbReference>
<evidence type="ECO:0000259" key="18">
    <source>
        <dbReference type="SMART" id="SM00642"/>
    </source>
</evidence>
<keyword evidence="6 16" id="KW-0378">Hydrolase</keyword>
<feature type="active site" description="Proton donor" evidence="10">
    <location>
        <position position="232"/>
    </location>
</feature>
<keyword evidence="17" id="KW-0732">Signal</keyword>
<keyword evidence="7 12" id="KW-0106">Calcium</keyword>
<organism evidence="19 20">
    <name type="scientific">Cephalotrichum gorgonifer</name>
    <dbReference type="NCBI Taxonomy" id="2041049"/>
    <lineage>
        <taxon>Eukaryota</taxon>
        <taxon>Fungi</taxon>
        <taxon>Dikarya</taxon>
        <taxon>Ascomycota</taxon>
        <taxon>Pezizomycotina</taxon>
        <taxon>Sordariomycetes</taxon>
        <taxon>Hypocreomycetidae</taxon>
        <taxon>Microascales</taxon>
        <taxon>Microascaceae</taxon>
        <taxon>Cephalotrichum</taxon>
    </lineage>
</organism>
<feature type="binding site" evidence="12">
    <location>
        <position position="168"/>
    </location>
    <ligand>
        <name>Ca(2+)</name>
        <dbReference type="ChEBI" id="CHEBI:29108"/>
        <label>1</label>
    </ligand>
</feature>
<evidence type="ECO:0000256" key="8">
    <source>
        <dbReference type="ARBA" id="ARBA00023277"/>
    </source>
</evidence>
<dbReference type="Proteomes" id="UP001187682">
    <property type="component" value="Unassembled WGS sequence"/>
</dbReference>
<reference evidence="19" key="1">
    <citation type="submission" date="2018-03" db="EMBL/GenBank/DDBJ databases">
        <authorList>
            <person name="Guldener U."/>
        </authorList>
    </citation>
    <scope>NUCLEOTIDE SEQUENCE</scope>
</reference>
<feature type="binding site" evidence="12">
    <location>
        <position position="232"/>
    </location>
    <ligand>
        <name>Ca(2+)</name>
        <dbReference type="ChEBI" id="CHEBI:29108"/>
        <label>2</label>
    </ligand>
</feature>
<feature type="signal peptide" evidence="17">
    <location>
        <begin position="1"/>
        <end position="19"/>
    </location>
</feature>
<comment type="similarity">
    <text evidence="3 15">Belongs to the glycosyl hydrolase 13 family.</text>
</comment>
<dbReference type="PIRSF" id="PIRSF001024">
    <property type="entry name" value="Alph-amyl_fung"/>
    <property type="match status" value="1"/>
</dbReference>
<sequence>MKFTKTLLASLISAPAVLGADVSAWKSRNIYFALTDRFAHDGDDSTACGSLGDYCGGTFKGLESKLDYIQGMGFDAIWITPVVANTAGGYHGYWAQDLYSVNSNYGSAEDLKSFVNAAHEKGIYVMVDVVANHMGAGTISEFKPEPLNQESSFHPKCEIDYNDQNSIETCWIAGLPDIATEKPEVREALKTWITWLVKEYQFDGVRIDTVKHVEKDFWSEFSAAAGVYTIGEVWDPDLDYLAEYAKVMDGLLDYGVYYQMNDFYQQKGSSQALVDAHESVSAKFPDPAALGTFLDNHDNPRWLSAKNDVTLLKNALTYVILSRGIPIVYYGTEQGYAGGADPANREDLWRSGYNTDADLYQVISKLSAARAAAGGLGEDDHVHLYTGDNVYIWGRAGGDLIAVTTNGGSALSQEFCFDSKKANGSWVDSLGTDGKTYTSDEAGQLCVSVSDGLPVVLSAAAA</sequence>
<evidence type="ECO:0000256" key="3">
    <source>
        <dbReference type="ARBA" id="ARBA00008061"/>
    </source>
</evidence>
<dbReference type="InterPro" id="IPR017853">
    <property type="entry name" value="GH"/>
</dbReference>
<dbReference type="EMBL" id="ONZQ02000005">
    <property type="protein sequence ID" value="SPO02051.1"/>
    <property type="molecule type" value="Genomic_DNA"/>
</dbReference>
<dbReference type="CDD" id="cd11319">
    <property type="entry name" value="AmyAc_euk_AmyA"/>
    <property type="match status" value="1"/>
</dbReference>
<evidence type="ECO:0000256" key="6">
    <source>
        <dbReference type="ARBA" id="ARBA00022801"/>
    </source>
</evidence>
<dbReference type="FunFam" id="3.20.20.80:FF:000120">
    <property type="entry name" value="Alpha-amylase A"/>
    <property type="match status" value="1"/>
</dbReference>
<evidence type="ECO:0000256" key="15">
    <source>
        <dbReference type="RuleBase" id="RU003615"/>
    </source>
</evidence>
<feature type="binding site" evidence="14">
    <location>
        <position position="133"/>
    </location>
    <ligand>
        <name>substrate</name>
    </ligand>
</feature>
<evidence type="ECO:0000256" key="1">
    <source>
        <dbReference type="ARBA" id="ARBA00000548"/>
    </source>
</evidence>
<feature type="active site" description="Nucleophile" evidence="10">
    <location>
        <position position="208"/>
    </location>
</feature>
<accession>A0AAE8MWL7</accession>
<keyword evidence="13" id="KW-1015">Disulfide bond</keyword>
<evidence type="ECO:0000313" key="19">
    <source>
        <dbReference type="EMBL" id="SPO02051.1"/>
    </source>
</evidence>
<evidence type="ECO:0000256" key="9">
    <source>
        <dbReference type="ARBA" id="ARBA00023295"/>
    </source>
</evidence>
<protein>
    <recommendedName>
        <fullName evidence="4 16">Alpha-amylase</fullName>
        <ecNumber evidence="4 16">3.2.1.1</ecNumber>
    </recommendedName>
</protein>
<dbReference type="AlphaFoldDB" id="A0AAE8MWL7"/>
<keyword evidence="20" id="KW-1185">Reference proteome</keyword>
<feature type="binding site" evidence="12">
    <location>
        <position position="208"/>
    </location>
    <ligand>
        <name>Ca(2+)</name>
        <dbReference type="ChEBI" id="CHEBI:29108"/>
        <label>2</label>
    </ligand>
</feature>
<feature type="domain" description="Glycosyl hydrolase family 13 catalytic" evidence="18">
    <location>
        <begin position="32"/>
        <end position="370"/>
    </location>
</feature>
<feature type="binding site" evidence="14">
    <location>
        <position position="206"/>
    </location>
    <ligand>
        <name>substrate</name>
    </ligand>
</feature>
<evidence type="ECO:0000256" key="14">
    <source>
        <dbReference type="PIRSR" id="PIRSR001024-5"/>
    </source>
</evidence>
<name>A0AAE8MWL7_9PEZI</name>
<dbReference type="Pfam" id="PF00128">
    <property type="entry name" value="Alpha-amylase"/>
    <property type="match status" value="2"/>
</dbReference>
<gene>
    <name evidence="19" type="ORF">DNG_04724</name>
</gene>
<feature type="disulfide bond" evidence="13">
    <location>
        <begin position="48"/>
        <end position="55"/>
    </location>
</feature>
<evidence type="ECO:0000256" key="7">
    <source>
        <dbReference type="ARBA" id="ARBA00022837"/>
    </source>
</evidence>
<feature type="binding site" evidence="14">
    <location>
        <position position="94"/>
    </location>
    <ligand>
        <name>substrate</name>
    </ligand>
</feature>
<feature type="chain" id="PRO_5042222490" description="Alpha-amylase" evidence="17">
    <location>
        <begin position="20"/>
        <end position="462"/>
    </location>
</feature>
<dbReference type="PANTHER" id="PTHR10357:SF212">
    <property type="entry name" value="ALPHA-AMYLASE"/>
    <property type="match status" value="1"/>
</dbReference>
<feature type="binding site" evidence="14">
    <location>
        <position position="298"/>
    </location>
    <ligand>
        <name>substrate</name>
    </ligand>
</feature>
<evidence type="ECO:0000256" key="10">
    <source>
        <dbReference type="PIRSR" id="PIRSR001024-1"/>
    </source>
</evidence>
<keyword evidence="5 12" id="KW-0479">Metal-binding</keyword>
<comment type="cofactor">
    <cofactor evidence="2">
        <name>Ca(2+)</name>
        <dbReference type="ChEBI" id="CHEBI:29108"/>
    </cofactor>
</comment>
<comment type="caution">
    <text evidence="19">The sequence shown here is derived from an EMBL/GenBank/DDBJ whole genome shotgun (WGS) entry which is preliminary data.</text>
</comment>
<feature type="binding site" evidence="14">
    <location>
        <position position="345"/>
    </location>
    <ligand>
        <name>substrate</name>
    </ligand>
</feature>
<feature type="binding site" evidence="12">
    <location>
        <position position="132"/>
    </location>
    <ligand>
        <name>Ca(2+)</name>
        <dbReference type="ChEBI" id="CHEBI:29108"/>
        <label>1</label>
    </ligand>
</feature>
<evidence type="ECO:0000313" key="20">
    <source>
        <dbReference type="Proteomes" id="UP001187682"/>
    </source>
</evidence>